<proteinExistence type="predicted"/>
<name>A0A820TZL9_9BILA</name>
<gene>
    <name evidence="1" type="ORF">OKA104_LOCUS55376</name>
</gene>
<organism evidence="1 2">
    <name type="scientific">Adineta steineri</name>
    <dbReference type="NCBI Taxonomy" id="433720"/>
    <lineage>
        <taxon>Eukaryota</taxon>
        <taxon>Metazoa</taxon>
        <taxon>Spiralia</taxon>
        <taxon>Gnathifera</taxon>
        <taxon>Rotifera</taxon>
        <taxon>Eurotatoria</taxon>
        <taxon>Bdelloidea</taxon>
        <taxon>Adinetida</taxon>
        <taxon>Adinetidae</taxon>
        <taxon>Adineta</taxon>
    </lineage>
</organism>
<dbReference type="Proteomes" id="UP000663881">
    <property type="component" value="Unassembled WGS sequence"/>
</dbReference>
<dbReference type="AlphaFoldDB" id="A0A820TZL9"/>
<reference evidence="1" key="1">
    <citation type="submission" date="2021-02" db="EMBL/GenBank/DDBJ databases">
        <authorList>
            <person name="Nowell W R."/>
        </authorList>
    </citation>
    <scope>NUCLEOTIDE SEQUENCE</scope>
</reference>
<feature type="non-terminal residue" evidence="1">
    <location>
        <position position="34"/>
    </location>
</feature>
<accession>A0A820TZL9</accession>
<sequence length="34" mass="4085">MAQWSDANKLHYISIHLLEDAYRWWMQTSSTIST</sequence>
<comment type="caution">
    <text evidence="1">The sequence shown here is derived from an EMBL/GenBank/DDBJ whole genome shotgun (WGS) entry which is preliminary data.</text>
</comment>
<evidence type="ECO:0000313" key="2">
    <source>
        <dbReference type="Proteomes" id="UP000663881"/>
    </source>
</evidence>
<evidence type="ECO:0000313" key="1">
    <source>
        <dbReference type="EMBL" id="CAF4473683.1"/>
    </source>
</evidence>
<protein>
    <submittedName>
        <fullName evidence="1">Uncharacterized protein</fullName>
    </submittedName>
</protein>
<dbReference type="EMBL" id="CAJOAY010039058">
    <property type="protein sequence ID" value="CAF4473683.1"/>
    <property type="molecule type" value="Genomic_DNA"/>
</dbReference>